<sequence>MTEITEERSPAEEYFDGQRQARTVNRASFKEDAGDFLFAHEAMVSAITLCLKRFGGKKWPDNLDKEAADKTAQVAQLSMHFMHGVDLCEIAIAEGLYGQAAALMRQQMEIIGAIDEVTDGKRVPKRTPNIGSLSKELKSQYGGLSELTHAAVPDYLHQLFTDVCGDLVGAAITPLYRQGLALFLYRLEIGLLLEFVGRQANALNAAYGEAFDDEESKLINLAIGAANMATEKLGPLPSDE</sequence>
<evidence type="ECO:0000313" key="2">
    <source>
        <dbReference type="Proteomes" id="UP001302666"/>
    </source>
</evidence>
<dbReference type="EMBL" id="CP136704">
    <property type="protein sequence ID" value="WOI33044.1"/>
    <property type="molecule type" value="Genomic_DNA"/>
</dbReference>
<dbReference type="Proteomes" id="UP001302666">
    <property type="component" value="Chromosome"/>
</dbReference>
<gene>
    <name evidence="1" type="ORF">R1T40_19230</name>
</gene>
<keyword evidence="2" id="KW-1185">Reference proteome</keyword>
<evidence type="ECO:0000313" key="1">
    <source>
        <dbReference type="EMBL" id="WOI33044.1"/>
    </source>
</evidence>
<accession>A0ABZ0HEH9</accession>
<protein>
    <submittedName>
        <fullName evidence="1">Uncharacterized protein</fullName>
    </submittedName>
</protein>
<name>A0ABZ0HEH9_TRISK</name>
<proteinExistence type="predicted"/>
<organism evidence="1 2">
    <name type="scientific">Tritonibacter scottomollicae</name>
    <name type="common">Epibacterium scottomollicae</name>
    <dbReference type="NCBI Taxonomy" id="483013"/>
    <lineage>
        <taxon>Bacteria</taxon>
        <taxon>Pseudomonadati</taxon>
        <taxon>Pseudomonadota</taxon>
        <taxon>Alphaproteobacteria</taxon>
        <taxon>Rhodobacterales</taxon>
        <taxon>Paracoccaceae</taxon>
        <taxon>Tritonibacter</taxon>
    </lineage>
</organism>
<reference evidence="1 2" key="1">
    <citation type="submission" date="2023-10" db="EMBL/GenBank/DDBJ databases">
        <title>Eight complete genome sequences of bacteria isolated from laboratory stock of Giant Kelp gametophytes.</title>
        <authorList>
            <person name="Tolentino B."/>
            <person name="Nuzhdin S."/>
        </authorList>
    </citation>
    <scope>NUCLEOTIDE SEQUENCE [LARGE SCALE GENOMIC DNA]</scope>
    <source>
        <strain evidence="1 2">LC.270.F.C4</strain>
    </source>
</reference>
<dbReference type="RefSeq" id="WP_317385268.1">
    <property type="nucleotide sequence ID" value="NZ_CP136704.1"/>
</dbReference>